<evidence type="ECO:0000256" key="4">
    <source>
        <dbReference type="ARBA" id="ARBA00011738"/>
    </source>
</evidence>
<dbReference type="UniPathway" id="UPA00288">
    <property type="reaction ID" value="UER01023"/>
</dbReference>
<dbReference type="EMBL" id="QVXO01000002">
    <property type="protein sequence ID" value="RPJ93588.1"/>
    <property type="molecule type" value="Genomic_DNA"/>
</dbReference>
<dbReference type="Gene3D" id="3.90.1150.10">
    <property type="entry name" value="Aspartate Aminotransferase, domain 1"/>
    <property type="match status" value="1"/>
</dbReference>
<evidence type="ECO:0000313" key="13">
    <source>
        <dbReference type="Proteomes" id="UP000285324"/>
    </source>
</evidence>
<feature type="modified residue" description="N6-(pyridoxal phosphate)lysine" evidence="9 10">
    <location>
        <position position="250"/>
    </location>
</feature>
<evidence type="ECO:0000256" key="9">
    <source>
        <dbReference type="HAMAP-Rule" id="MF_00051"/>
    </source>
</evidence>
<dbReference type="PANTHER" id="PTHR11680:SF35">
    <property type="entry name" value="SERINE HYDROXYMETHYLTRANSFERASE 1"/>
    <property type="match status" value="1"/>
</dbReference>
<feature type="domain" description="Serine hydroxymethyltransferase-like" evidence="11">
    <location>
        <begin position="28"/>
        <end position="405"/>
    </location>
</feature>
<proteinExistence type="inferred from homology"/>
<dbReference type="EC" id="2.1.2.1" evidence="9"/>
<comment type="subunit">
    <text evidence="4 9">Homodimer.</text>
</comment>
<evidence type="ECO:0000256" key="3">
    <source>
        <dbReference type="ARBA" id="ARBA00006376"/>
    </source>
</evidence>
<dbReference type="SUPFAM" id="SSF53383">
    <property type="entry name" value="PLP-dependent transferases"/>
    <property type="match status" value="1"/>
</dbReference>
<comment type="pathway">
    <text evidence="9">Amino-acid biosynthesis; glycine biosynthesis; glycine from L-serine: step 1/1.</text>
</comment>
<dbReference type="InterPro" id="IPR015421">
    <property type="entry name" value="PyrdxlP-dep_Trfase_major"/>
</dbReference>
<dbReference type="InterPro" id="IPR015424">
    <property type="entry name" value="PyrdxlP-dep_Trfase"/>
</dbReference>
<protein>
    <recommendedName>
        <fullName evidence="9">Serine hydroxymethyltransferase</fullName>
        <shortName evidence="9">SHMT</shortName>
        <shortName evidence="9">Serine methylase</shortName>
        <ecNumber evidence="9">2.1.2.1</ecNumber>
    </recommendedName>
</protein>
<evidence type="ECO:0000313" key="12">
    <source>
        <dbReference type="EMBL" id="RPJ93588.1"/>
    </source>
</evidence>
<comment type="caution">
    <text evidence="9">Lacks conserved residue(s) required for the propagation of feature annotation.</text>
</comment>
<feature type="binding site" evidence="9">
    <location>
        <position position="141"/>
    </location>
    <ligand>
        <name>(6S)-5,6,7,8-tetrahydrofolate</name>
        <dbReference type="ChEBI" id="CHEBI:57453"/>
    </ligand>
</feature>
<name>A0A424WJW2_ALCXX</name>
<dbReference type="UniPathway" id="UPA00193"/>
<dbReference type="InterPro" id="IPR039429">
    <property type="entry name" value="SHMT-like_dom"/>
</dbReference>
<evidence type="ECO:0000256" key="7">
    <source>
        <dbReference type="ARBA" id="ARBA00022679"/>
    </source>
</evidence>
<comment type="catalytic activity">
    <reaction evidence="9">
        <text>(6R)-5,10-methylene-5,6,7,8-tetrahydrofolate + glycine + H2O = (6S)-5,6,7,8-tetrahydrofolate + L-serine</text>
        <dbReference type="Rhea" id="RHEA:15481"/>
        <dbReference type="ChEBI" id="CHEBI:15377"/>
        <dbReference type="ChEBI" id="CHEBI:15636"/>
        <dbReference type="ChEBI" id="CHEBI:33384"/>
        <dbReference type="ChEBI" id="CHEBI:57305"/>
        <dbReference type="ChEBI" id="CHEBI:57453"/>
        <dbReference type="EC" id="2.1.2.1"/>
    </reaction>
</comment>
<comment type="subcellular location">
    <subcellularLocation>
        <location evidence="2 9">Cytoplasm</location>
    </subcellularLocation>
</comment>
<keyword evidence="8 9" id="KW-0663">Pyridoxal phosphate</keyword>
<dbReference type="InterPro" id="IPR015422">
    <property type="entry name" value="PyrdxlP-dep_Trfase_small"/>
</dbReference>
<reference evidence="12 13" key="1">
    <citation type="submission" date="2018-08" db="EMBL/GenBank/DDBJ databases">
        <title>Achromobacter xylosoxidans Genome sequencing and assembly.</title>
        <authorList>
            <person name="Wang R."/>
            <person name="Rensing C."/>
            <person name="Li Y."/>
        </authorList>
    </citation>
    <scope>NUCLEOTIDE SEQUENCE [LARGE SCALE GENOMIC DNA]</scope>
    <source>
        <strain evidence="12 13">GD003A</strain>
    </source>
</reference>
<keyword evidence="12" id="KW-0489">Methyltransferase</keyword>
<comment type="cofactor">
    <cofactor evidence="1 9 10">
        <name>pyridoxal 5'-phosphate</name>
        <dbReference type="ChEBI" id="CHEBI:597326"/>
    </cofactor>
</comment>
<comment type="pathway">
    <text evidence="9">One-carbon metabolism; tetrahydrofolate interconversion.</text>
</comment>
<dbReference type="GO" id="GO:0004372">
    <property type="term" value="F:glycine hydroxymethyltransferase activity"/>
    <property type="evidence" value="ECO:0007669"/>
    <property type="project" value="UniProtKB-UniRule"/>
</dbReference>
<dbReference type="PIRSF" id="PIRSF000412">
    <property type="entry name" value="SHMT"/>
    <property type="match status" value="1"/>
</dbReference>
<dbReference type="Proteomes" id="UP000285324">
    <property type="component" value="Unassembled WGS sequence"/>
</dbReference>
<evidence type="ECO:0000256" key="1">
    <source>
        <dbReference type="ARBA" id="ARBA00001933"/>
    </source>
</evidence>
<dbReference type="PANTHER" id="PTHR11680">
    <property type="entry name" value="SERINE HYDROXYMETHYLTRANSFERASE"/>
    <property type="match status" value="1"/>
</dbReference>
<dbReference type="InterPro" id="IPR001085">
    <property type="entry name" value="Ser_HO-MeTrfase"/>
</dbReference>
<comment type="function">
    <text evidence="9">Catalyzes the reversible interconversion of serine and glycine with tetrahydrofolate (THF) serving as the one-carbon carrier. This reaction serves as the major source of one-carbon groups required for the biosynthesis of purines, thymidylate, methionine, and other important biomolecules. Also exhibits THF-independent aldolase activity toward beta-hydroxyamino acids, producing glycine and aldehydes, via a retro-aldol mechanism.</text>
</comment>
<dbReference type="GO" id="GO:0019264">
    <property type="term" value="P:glycine biosynthetic process from serine"/>
    <property type="evidence" value="ECO:0007669"/>
    <property type="project" value="UniProtKB-UniRule"/>
</dbReference>
<accession>A0A424WJW2</accession>
<dbReference type="GO" id="GO:0030170">
    <property type="term" value="F:pyridoxal phosphate binding"/>
    <property type="evidence" value="ECO:0007669"/>
    <property type="project" value="UniProtKB-UniRule"/>
</dbReference>
<organism evidence="12 13">
    <name type="scientific">Alcaligenes xylosoxydans xylosoxydans</name>
    <name type="common">Achromobacter xylosoxidans</name>
    <dbReference type="NCBI Taxonomy" id="85698"/>
    <lineage>
        <taxon>Bacteria</taxon>
        <taxon>Pseudomonadati</taxon>
        <taxon>Pseudomonadota</taxon>
        <taxon>Betaproteobacteria</taxon>
        <taxon>Burkholderiales</taxon>
        <taxon>Alcaligenaceae</taxon>
        <taxon>Achromobacter</taxon>
    </lineage>
</organism>
<dbReference type="GO" id="GO:0035999">
    <property type="term" value="P:tetrahydrofolate interconversion"/>
    <property type="evidence" value="ECO:0007669"/>
    <property type="project" value="UniProtKB-UniRule"/>
</dbReference>
<comment type="similarity">
    <text evidence="3 9">Belongs to the SHMT family.</text>
</comment>
<dbReference type="OrthoDB" id="9803846at2"/>
<dbReference type="GO" id="GO:0005829">
    <property type="term" value="C:cytosol"/>
    <property type="evidence" value="ECO:0007669"/>
    <property type="project" value="TreeGrafter"/>
</dbReference>
<dbReference type="HAMAP" id="MF_00051">
    <property type="entry name" value="SHMT"/>
    <property type="match status" value="1"/>
</dbReference>
<dbReference type="CDD" id="cd00378">
    <property type="entry name" value="SHMT"/>
    <property type="match status" value="1"/>
</dbReference>
<keyword evidence="6 9" id="KW-0554">One-carbon metabolism</keyword>
<sequence>MPIETGTTVTNTDLPDSLALPSVNAQPLAQADPGIWGAIDAERRRQRHSIELIASENFVSRAVLEVQGSVLTNKYAEGYPGRRYYGGCVNADVAEEIAIERATRLFGARYANVQPHSGSQANQAVYLALLAPGDKILGLDLKAGGHLTHGSKVNMSGRWLQALSYSVDPATHRVDMDEVERIARQERPKLIIAGGSAYSRTLDFARFRAIADEVGAIFMADMAHFAGLAAAGAYPSPVPHAHVTTTTTHKTLRGPRGGMILTNDSELARKIDAAVFPGLQGGPLMHIIAAKAVALGEALQPAFRTYAHAVVENARVLCRRLAEGGLSIVSGGTDCHLGVVDLRPWGLAGNTAEQALEQVGITLNKNAVPNDAAKPAVTSGIRVGSAACTSRGMGPAEFQEIGDMILALLGGVRAGAVDARTESAIREGVAGLARRFPLPY</sequence>
<feature type="binding site" evidence="9">
    <location>
        <begin position="145"/>
        <end position="147"/>
    </location>
    <ligand>
        <name>(6S)-5,6,7,8-tetrahydrofolate</name>
        <dbReference type="ChEBI" id="CHEBI:57453"/>
    </ligand>
</feature>
<feature type="site" description="Plays an important role in substrate specificity" evidence="9">
    <location>
        <position position="249"/>
    </location>
</feature>
<keyword evidence="5 9" id="KW-0963">Cytoplasm</keyword>
<evidence type="ECO:0000256" key="10">
    <source>
        <dbReference type="PIRSR" id="PIRSR000412-50"/>
    </source>
</evidence>
<dbReference type="InterPro" id="IPR049943">
    <property type="entry name" value="Ser_HO-MeTrfase-like"/>
</dbReference>
<keyword evidence="9" id="KW-0028">Amino-acid biosynthesis</keyword>
<dbReference type="NCBIfam" id="NF000586">
    <property type="entry name" value="PRK00011.1"/>
    <property type="match status" value="1"/>
</dbReference>
<dbReference type="FunFam" id="3.40.640.10:FF:000001">
    <property type="entry name" value="Serine hydroxymethyltransferase"/>
    <property type="match status" value="1"/>
</dbReference>
<evidence type="ECO:0000256" key="8">
    <source>
        <dbReference type="ARBA" id="ARBA00022898"/>
    </source>
</evidence>
<dbReference type="PROSITE" id="PS00096">
    <property type="entry name" value="SHMT"/>
    <property type="match status" value="1"/>
</dbReference>
<dbReference type="GO" id="GO:0008168">
    <property type="term" value="F:methyltransferase activity"/>
    <property type="evidence" value="ECO:0007669"/>
    <property type="project" value="UniProtKB-KW"/>
</dbReference>
<evidence type="ECO:0000256" key="5">
    <source>
        <dbReference type="ARBA" id="ARBA00022490"/>
    </source>
</evidence>
<comment type="caution">
    <text evidence="12">The sequence shown here is derived from an EMBL/GenBank/DDBJ whole genome shotgun (WGS) entry which is preliminary data.</text>
</comment>
<evidence type="ECO:0000259" key="11">
    <source>
        <dbReference type="Pfam" id="PF00464"/>
    </source>
</evidence>
<keyword evidence="7 9" id="KW-0808">Transferase</keyword>
<evidence type="ECO:0000256" key="2">
    <source>
        <dbReference type="ARBA" id="ARBA00004496"/>
    </source>
</evidence>
<dbReference type="GO" id="GO:0032259">
    <property type="term" value="P:methylation"/>
    <property type="evidence" value="ECO:0007669"/>
    <property type="project" value="UniProtKB-KW"/>
</dbReference>
<dbReference type="Gene3D" id="3.40.640.10">
    <property type="entry name" value="Type I PLP-dependent aspartate aminotransferase-like (Major domain)"/>
    <property type="match status" value="1"/>
</dbReference>
<evidence type="ECO:0000256" key="6">
    <source>
        <dbReference type="ARBA" id="ARBA00022563"/>
    </source>
</evidence>
<dbReference type="AlphaFoldDB" id="A0A424WJW2"/>
<dbReference type="Pfam" id="PF00464">
    <property type="entry name" value="SHMT"/>
    <property type="match status" value="1"/>
</dbReference>
<gene>
    <name evidence="9" type="primary">glyA</name>
    <name evidence="12" type="ORF">DY367_02190</name>
</gene>
<dbReference type="InterPro" id="IPR019798">
    <property type="entry name" value="Ser_HO-MeTrfase_PLP_BS"/>
</dbReference>